<dbReference type="GO" id="GO:0006007">
    <property type="term" value="P:glucose catabolic process"/>
    <property type="evidence" value="ECO:0007669"/>
    <property type="project" value="InterPro"/>
</dbReference>
<dbReference type="UniPathway" id="UPA00109">
    <property type="reaction ID" value="UER00186"/>
</dbReference>
<feature type="binding site" evidence="9 13">
    <location>
        <position position="394"/>
    </location>
    <ligand>
        <name>Mn(2+)</name>
        <dbReference type="ChEBI" id="CHEBI:29035"/>
        <label>1</label>
    </ligand>
</feature>
<keyword evidence="6 9" id="KW-0324">Glycolysis</keyword>
<feature type="domain" description="Metalloenzyme" evidence="14">
    <location>
        <begin position="5"/>
        <end position="488"/>
    </location>
</feature>
<accession>A0A0F3NCA9</accession>
<dbReference type="Pfam" id="PF01676">
    <property type="entry name" value="Metalloenzyme"/>
    <property type="match status" value="1"/>
</dbReference>
<dbReference type="SUPFAM" id="SSF53649">
    <property type="entry name" value="Alkaline phosphatase-like"/>
    <property type="match status" value="1"/>
</dbReference>
<evidence type="ECO:0000256" key="1">
    <source>
        <dbReference type="ARBA" id="ARBA00000370"/>
    </source>
</evidence>
<feature type="domain" description="BPG-independent PGAM N-terminal" evidence="15">
    <location>
        <begin position="87"/>
        <end position="286"/>
    </location>
</feature>
<feature type="binding site" evidence="9 13">
    <location>
        <position position="432"/>
    </location>
    <ligand>
        <name>Mn(2+)</name>
        <dbReference type="ChEBI" id="CHEBI:29035"/>
        <label>2</label>
    </ligand>
</feature>
<dbReference type="EMBL" id="LANU01000002">
    <property type="protein sequence ID" value="KJV65381.1"/>
    <property type="molecule type" value="Genomic_DNA"/>
</dbReference>
<sequence>MINHSVILCILDGWGNSENNKFNAIAQSYKPCWDNVISQYPKSHLITHGLDVGLPDGQIGNSEVGHVNLGSGRIVLQDLCKINNEIKYIKNNHYLLKFVNKIKKNNGICHIAGLLSDGGVHSLYTHMLDIIKALSDFQIQVAIHIFLDGRDTPPISAIKYINILCKHIKYLNNVNIATISGRYYSMDRDNKLDRTAKAYNAMAFGDAKRYENPLLAVQDSYNAGITDEFILPCVIGNYNKMNPHDGFIMTNFRSDRVIQIIKMIIGDIKTDNHITLENTIGMVKYSDSINIPYLFPNNNITNTLGEVIANHQLHQLRIAETEKYAHVTFFFNGGKEDTFKNEDRIIIPSPSVATYNLMPEMSAKEVTDTVIEKIKLQKYSLIILNYANADMVGHTGNIEATKQAITTLDRCLNKIINCIQSTNYVLVITADHGNAEEMFDVKNNMPYTAHTLNPVPFIICNYSKQIRLRNGRLCDVAPTILEILNIEKPKEMTGISLIEYI</sequence>
<dbReference type="AlphaFoldDB" id="A0A0F3NCA9"/>
<feature type="binding site" evidence="9 12">
    <location>
        <position position="121"/>
    </location>
    <ligand>
        <name>substrate</name>
    </ligand>
</feature>
<feature type="binding site" evidence="9 12">
    <location>
        <position position="188"/>
    </location>
    <ligand>
        <name>substrate</name>
    </ligand>
</feature>
<protein>
    <recommendedName>
        <fullName evidence="9 10">2,3-bisphosphoglycerate-independent phosphoglycerate mutase</fullName>
        <shortName evidence="9">BPG-independent PGAM</shortName>
        <shortName evidence="9">Phosphoglyceromutase</shortName>
        <shortName evidence="9">iPGM</shortName>
        <ecNumber evidence="9 10">5.4.2.12</ecNumber>
    </recommendedName>
</protein>
<dbReference type="HAMAP" id="MF_01038">
    <property type="entry name" value="GpmI"/>
    <property type="match status" value="1"/>
</dbReference>
<feature type="binding site" evidence="9 12">
    <location>
        <position position="182"/>
    </location>
    <ligand>
        <name>substrate</name>
    </ligand>
</feature>
<feature type="binding site" evidence="9 12">
    <location>
        <position position="323"/>
    </location>
    <ligand>
        <name>substrate</name>
    </ligand>
</feature>
<dbReference type="InterPro" id="IPR006124">
    <property type="entry name" value="Metalloenzyme"/>
</dbReference>
<evidence type="ECO:0000259" key="15">
    <source>
        <dbReference type="Pfam" id="PF06415"/>
    </source>
</evidence>
<dbReference type="SUPFAM" id="SSF64158">
    <property type="entry name" value="2,3-Bisphosphoglycerate-independent phosphoglycerate mutase, substrate-binding domain"/>
    <property type="match status" value="1"/>
</dbReference>
<feature type="binding site" evidence="9 12">
    <location>
        <begin position="253"/>
        <end position="256"/>
    </location>
    <ligand>
        <name>substrate</name>
    </ligand>
</feature>
<evidence type="ECO:0000256" key="5">
    <source>
        <dbReference type="ARBA" id="ARBA00022723"/>
    </source>
</evidence>
<feature type="binding site" evidence="9 13">
    <location>
        <position position="390"/>
    </location>
    <ligand>
        <name>Mn(2+)</name>
        <dbReference type="ChEBI" id="CHEBI:29035"/>
        <label>1</label>
    </ligand>
</feature>
<keyword evidence="7 9" id="KW-0464">Manganese</keyword>
<dbReference type="Gene3D" id="3.40.720.10">
    <property type="entry name" value="Alkaline Phosphatase, subunit A"/>
    <property type="match status" value="1"/>
</dbReference>
<comment type="similarity">
    <text evidence="4 9">Belongs to the BPG-independent phosphoglycerate mutase family.</text>
</comment>
<feature type="binding site" evidence="9 13">
    <location>
        <position position="450"/>
    </location>
    <ligand>
        <name>Mn(2+)</name>
        <dbReference type="ChEBI" id="CHEBI:29035"/>
        <label>1</label>
    </ligand>
</feature>
<feature type="binding site" evidence="9 12">
    <location>
        <begin position="150"/>
        <end position="151"/>
    </location>
    <ligand>
        <name>substrate</name>
    </ligand>
</feature>
<dbReference type="InterPro" id="IPR036646">
    <property type="entry name" value="PGAM_B_sf"/>
</dbReference>
<feature type="active site" description="Phosphoserine intermediate" evidence="9 11">
    <location>
        <position position="62"/>
    </location>
</feature>
<evidence type="ECO:0000313" key="16">
    <source>
        <dbReference type="EMBL" id="KJV65381.1"/>
    </source>
</evidence>
<dbReference type="FunFam" id="3.40.1450.10:FF:000002">
    <property type="entry name" value="2,3-bisphosphoglycerate-independent phosphoglycerate mutase"/>
    <property type="match status" value="1"/>
</dbReference>
<evidence type="ECO:0000256" key="7">
    <source>
        <dbReference type="ARBA" id="ARBA00023211"/>
    </source>
</evidence>
<feature type="binding site" evidence="9 13">
    <location>
        <position position="12"/>
    </location>
    <ligand>
        <name>Mn(2+)</name>
        <dbReference type="ChEBI" id="CHEBI:29035"/>
        <label>2</label>
    </ligand>
</feature>
<evidence type="ECO:0000256" key="2">
    <source>
        <dbReference type="ARBA" id="ARBA00002315"/>
    </source>
</evidence>
<dbReference type="NCBIfam" id="TIGR01307">
    <property type="entry name" value="pgm_bpd_ind"/>
    <property type="match status" value="1"/>
</dbReference>
<dbReference type="GO" id="GO:0005829">
    <property type="term" value="C:cytosol"/>
    <property type="evidence" value="ECO:0007669"/>
    <property type="project" value="TreeGrafter"/>
</dbReference>
<reference evidence="16 17" key="1">
    <citation type="submission" date="2015-02" db="EMBL/GenBank/DDBJ databases">
        <title>Genome Sequencing of Rickettsiales.</title>
        <authorList>
            <person name="Daugherty S.C."/>
            <person name="Su Q."/>
            <person name="Abolude K."/>
            <person name="Beier-Sexton M."/>
            <person name="Carlyon J.A."/>
            <person name="Carter R."/>
            <person name="Day N.P."/>
            <person name="Dumler S.J."/>
            <person name="Dyachenko V."/>
            <person name="Godinez A."/>
            <person name="Kurtti T.J."/>
            <person name="Lichay M."/>
            <person name="Mullins K.E."/>
            <person name="Ott S."/>
            <person name="Pappas-Brown V."/>
            <person name="Paris D.H."/>
            <person name="Patel P."/>
            <person name="Richards A.L."/>
            <person name="Sadzewicz L."/>
            <person name="Sears K."/>
            <person name="Seidman D."/>
            <person name="Sengamalay N."/>
            <person name="Stenos J."/>
            <person name="Tallon L.J."/>
            <person name="Vincent G."/>
            <person name="Fraser C.M."/>
            <person name="Munderloh U."/>
            <person name="Dunning-Hotopp J.C."/>
        </authorList>
    </citation>
    <scope>NUCLEOTIDE SEQUENCE [LARGE SCALE GENOMIC DNA]</scope>
    <source>
        <strain evidence="16 17">EmCRT</strain>
    </source>
</reference>
<organism evidence="16 17">
    <name type="scientific">Ehrlichia cf. muris str. EmCRT</name>
    <dbReference type="NCBI Taxonomy" id="1359167"/>
    <lineage>
        <taxon>Bacteria</taxon>
        <taxon>Pseudomonadati</taxon>
        <taxon>Pseudomonadota</taxon>
        <taxon>Alphaproteobacteria</taxon>
        <taxon>Rickettsiales</taxon>
        <taxon>Anaplasmataceae</taxon>
        <taxon>Ehrlichia</taxon>
    </lineage>
</organism>
<feature type="binding site" evidence="9 13">
    <location>
        <position position="62"/>
    </location>
    <ligand>
        <name>Mn(2+)</name>
        <dbReference type="ChEBI" id="CHEBI:29035"/>
        <label>2</label>
    </ligand>
</feature>
<dbReference type="Proteomes" id="UP000033546">
    <property type="component" value="Unassembled WGS sequence"/>
</dbReference>
<keyword evidence="5 9" id="KW-0479">Metal-binding</keyword>
<dbReference type="PANTHER" id="PTHR31637">
    <property type="entry name" value="2,3-BISPHOSPHOGLYCERATE-INDEPENDENT PHOSPHOGLYCERATE MUTASE"/>
    <property type="match status" value="1"/>
</dbReference>
<keyword evidence="8 9" id="KW-0413">Isomerase</keyword>
<dbReference type="GO" id="GO:0006096">
    <property type="term" value="P:glycolytic process"/>
    <property type="evidence" value="ECO:0007669"/>
    <property type="project" value="UniProtKB-UniRule"/>
</dbReference>
<evidence type="ECO:0000256" key="12">
    <source>
        <dbReference type="PIRSR" id="PIRSR001492-2"/>
    </source>
</evidence>
<dbReference type="EC" id="5.4.2.12" evidence="9 10"/>
<evidence type="ECO:0000259" key="14">
    <source>
        <dbReference type="Pfam" id="PF01676"/>
    </source>
</evidence>
<evidence type="ECO:0000256" key="9">
    <source>
        <dbReference type="HAMAP-Rule" id="MF_01038"/>
    </source>
</evidence>
<name>A0A0F3NCA9_9RICK</name>
<dbReference type="GO" id="GO:0030145">
    <property type="term" value="F:manganese ion binding"/>
    <property type="evidence" value="ECO:0007669"/>
    <property type="project" value="UniProtKB-UniRule"/>
</dbReference>
<comment type="subunit">
    <text evidence="9">Monomer.</text>
</comment>
<dbReference type="PANTHER" id="PTHR31637:SF0">
    <property type="entry name" value="2,3-BISPHOSPHOGLYCERATE-INDEPENDENT PHOSPHOGLYCERATE MUTASE"/>
    <property type="match status" value="1"/>
</dbReference>
<dbReference type="CDD" id="cd16010">
    <property type="entry name" value="iPGM"/>
    <property type="match status" value="1"/>
</dbReference>
<dbReference type="RefSeq" id="WP_045804701.1">
    <property type="nucleotide sequence ID" value="NZ_LANU01000002.1"/>
</dbReference>
<evidence type="ECO:0000313" key="17">
    <source>
        <dbReference type="Proteomes" id="UP000033546"/>
    </source>
</evidence>
<dbReference type="InterPro" id="IPR011258">
    <property type="entry name" value="BPG-indep_PGM_N"/>
</dbReference>
<comment type="function">
    <text evidence="2 9">Catalyzes the interconversion of 2-phosphoglycerate and 3-phosphoglycerate.</text>
</comment>
<dbReference type="GO" id="GO:0004619">
    <property type="term" value="F:phosphoglycerate mutase activity"/>
    <property type="evidence" value="ECO:0007669"/>
    <property type="project" value="UniProtKB-UniRule"/>
</dbReference>
<evidence type="ECO:0000256" key="13">
    <source>
        <dbReference type="PIRSR" id="PIRSR001492-3"/>
    </source>
</evidence>
<dbReference type="PIRSF" id="PIRSF001492">
    <property type="entry name" value="IPGAM"/>
    <property type="match status" value="1"/>
</dbReference>
<gene>
    <name evidence="9 16" type="primary">gpmI</name>
    <name evidence="16" type="ORF">EMUCRT_0321</name>
</gene>
<evidence type="ECO:0000256" key="4">
    <source>
        <dbReference type="ARBA" id="ARBA00008819"/>
    </source>
</evidence>
<evidence type="ECO:0000256" key="8">
    <source>
        <dbReference type="ARBA" id="ARBA00023235"/>
    </source>
</evidence>
<proteinExistence type="inferred from homology"/>
<comment type="catalytic activity">
    <reaction evidence="1 9">
        <text>(2R)-2-phosphoglycerate = (2R)-3-phosphoglycerate</text>
        <dbReference type="Rhea" id="RHEA:15901"/>
        <dbReference type="ChEBI" id="CHEBI:58272"/>
        <dbReference type="ChEBI" id="CHEBI:58289"/>
        <dbReference type="EC" id="5.4.2.12"/>
    </reaction>
</comment>
<feature type="binding site" evidence="9 13">
    <location>
        <position position="431"/>
    </location>
    <ligand>
        <name>Mn(2+)</name>
        <dbReference type="ChEBI" id="CHEBI:29035"/>
        <label>2</label>
    </ligand>
</feature>
<evidence type="ECO:0000256" key="11">
    <source>
        <dbReference type="PIRSR" id="PIRSR001492-1"/>
    </source>
</evidence>
<dbReference type="Gene3D" id="3.40.1450.10">
    <property type="entry name" value="BPG-independent phosphoglycerate mutase, domain B"/>
    <property type="match status" value="1"/>
</dbReference>
<dbReference type="InterPro" id="IPR005995">
    <property type="entry name" value="Pgm_bpd_ind"/>
</dbReference>
<comment type="caution">
    <text evidence="16">The sequence shown here is derived from an EMBL/GenBank/DDBJ whole genome shotgun (WGS) entry which is preliminary data.</text>
</comment>
<dbReference type="Pfam" id="PF06415">
    <property type="entry name" value="iPGM_N"/>
    <property type="match status" value="1"/>
</dbReference>
<evidence type="ECO:0000256" key="3">
    <source>
        <dbReference type="ARBA" id="ARBA00004798"/>
    </source>
</evidence>
<dbReference type="InterPro" id="IPR017850">
    <property type="entry name" value="Alkaline_phosphatase_core_sf"/>
</dbReference>
<comment type="cofactor">
    <cofactor evidence="9">
        <name>Mn(2+)</name>
        <dbReference type="ChEBI" id="CHEBI:29035"/>
    </cofactor>
    <text evidence="9">Binds 2 manganese ions per subunit.</text>
</comment>
<evidence type="ECO:0000256" key="6">
    <source>
        <dbReference type="ARBA" id="ARBA00023152"/>
    </source>
</evidence>
<evidence type="ECO:0000256" key="10">
    <source>
        <dbReference type="NCBIfam" id="TIGR01307"/>
    </source>
</evidence>
<dbReference type="PATRIC" id="fig|1359167.3.peg.308"/>
<comment type="pathway">
    <text evidence="3 9">Carbohydrate degradation; glycolysis; pyruvate from D-glyceraldehyde 3-phosphate: step 3/5.</text>
</comment>